<proteinExistence type="predicted"/>
<dbReference type="eggNOG" id="ENOG502S0P1">
    <property type="taxonomic scope" value="Eukaryota"/>
</dbReference>
<protein>
    <submittedName>
        <fullName evidence="3">Uncharacterized protein</fullName>
    </submittedName>
</protein>
<feature type="region of interest" description="Disordered" evidence="1">
    <location>
        <begin position="257"/>
        <end position="385"/>
    </location>
</feature>
<feature type="compositionally biased region" description="Low complexity" evidence="1">
    <location>
        <begin position="262"/>
        <end position="303"/>
    </location>
</feature>
<dbReference type="OrthoDB" id="3981028at2759"/>
<dbReference type="AlphaFoldDB" id="A8NTJ9"/>
<dbReference type="RefSeq" id="XP_001836248.2">
    <property type="nucleotide sequence ID" value="XM_001836196.2"/>
</dbReference>
<evidence type="ECO:0000313" key="3">
    <source>
        <dbReference type="EMBL" id="EAU85620.2"/>
    </source>
</evidence>
<feature type="compositionally biased region" description="Polar residues" evidence="1">
    <location>
        <begin position="304"/>
        <end position="313"/>
    </location>
</feature>
<evidence type="ECO:0000256" key="2">
    <source>
        <dbReference type="SAM" id="Phobius"/>
    </source>
</evidence>
<evidence type="ECO:0000313" key="4">
    <source>
        <dbReference type="Proteomes" id="UP000001861"/>
    </source>
</evidence>
<dbReference type="InParanoid" id="A8NTJ9"/>
<reference evidence="3 4" key="1">
    <citation type="journal article" date="2010" name="Proc. Natl. Acad. Sci. U.S.A.">
        <title>Insights into evolution of multicellular fungi from the assembled chromosomes of the mushroom Coprinopsis cinerea (Coprinus cinereus).</title>
        <authorList>
            <person name="Stajich J.E."/>
            <person name="Wilke S.K."/>
            <person name="Ahren D."/>
            <person name="Au C.H."/>
            <person name="Birren B.W."/>
            <person name="Borodovsky M."/>
            <person name="Burns C."/>
            <person name="Canback B."/>
            <person name="Casselton L.A."/>
            <person name="Cheng C.K."/>
            <person name="Deng J."/>
            <person name="Dietrich F.S."/>
            <person name="Fargo D.C."/>
            <person name="Farman M.L."/>
            <person name="Gathman A.C."/>
            <person name="Goldberg J."/>
            <person name="Guigo R."/>
            <person name="Hoegger P.J."/>
            <person name="Hooker J.B."/>
            <person name="Huggins A."/>
            <person name="James T.Y."/>
            <person name="Kamada T."/>
            <person name="Kilaru S."/>
            <person name="Kodira C."/>
            <person name="Kues U."/>
            <person name="Kupfer D."/>
            <person name="Kwan H.S."/>
            <person name="Lomsadze A."/>
            <person name="Li W."/>
            <person name="Lilly W.W."/>
            <person name="Ma L.J."/>
            <person name="Mackey A.J."/>
            <person name="Manning G."/>
            <person name="Martin F."/>
            <person name="Muraguchi H."/>
            <person name="Natvig D.O."/>
            <person name="Palmerini H."/>
            <person name="Ramesh M.A."/>
            <person name="Rehmeyer C.J."/>
            <person name="Roe B.A."/>
            <person name="Shenoy N."/>
            <person name="Stanke M."/>
            <person name="Ter-Hovhannisyan V."/>
            <person name="Tunlid A."/>
            <person name="Velagapudi R."/>
            <person name="Vision T.J."/>
            <person name="Zeng Q."/>
            <person name="Zolan M.E."/>
            <person name="Pukkila P.J."/>
        </authorList>
    </citation>
    <scope>NUCLEOTIDE SEQUENCE [LARGE SCALE GENOMIC DNA]</scope>
    <source>
        <strain evidence="4">Okayama-7 / 130 / ATCC MYA-4618 / FGSC 9003</strain>
    </source>
</reference>
<feature type="transmembrane region" description="Helical" evidence="2">
    <location>
        <begin position="406"/>
        <end position="423"/>
    </location>
</feature>
<accession>A8NTJ9</accession>
<keyword evidence="2" id="KW-0472">Membrane</keyword>
<dbReference type="GeneID" id="6012789"/>
<name>A8NTJ9_COPC7</name>
<dbReference type="EMBL" id="AACS02000004">
    <property type="protein sequence ID" value="EAU85620.2"/>
    <property type="molecule type" value="Genomic_DNA"/>
</dbReference>
<organism evidence="3 4">
    <name type="scientific">Coprinopsis cinerea (strain Okayama-7 / 130 / ATCC MYA-4618 / FGSC 9003)</name>
    <name type="common">Inky cap fungus</name>
    <name type="synonym">Hormographiella aspergillata</name>
    <dbReference type="NCBI Taxonomy" id="240176"/>
    <lineage>
        <taxon>Eukaryota</taxon>
        <taxon>Fungi</taxon>
        <taxon>Dikarya</taxon>
        <taxon>Basidiomycota</taxon>
        <taxon>Agaricomycotina</taxon>
        <taxon>Agaricomycetes</taxon>
        <taxon>Agaricomycetidae</taxon>
        <taxon>Agaricales</taxon>
        <taxon>Agaricineae</taxon>
        <taxon>Psathyrellaceae</taxon>
        <taxon>Coprinopsis</taxon>
    </lineage>
</organism>
<feature type="compositionally biased region" description="Low complexity" evidence="1">
    <location>
        <begin position="358"/>
        <end position="383"/>
    </location>
</feature>
<dbReference type="Proteomes" id="UP000001861">
    <property type="component" value="Unassembled WGS sequence"/>
</dbReference>
<feature type="compositionally biased region" description="Low complexity" evidence="1">
    <location>
        <begin position="316"/>
        <end position="334"/>
    </location>
</feature>
<keyword evidence="4" id="KW-1185">Reference proteome</keyword>
<comment type="caution">
    <text evidence="3">The sequence shown here is derived from an EMBL/GenBank/DDBJ whole genome shotgun (WGS) entry which is preliminary data.</text>
</comment>
<keyword evidence="2" id="KW-1133">Transmembrane helix</keyword>
<keyword evidence="2" id="KW-0812">Transmembrane</keyword>
<dbReference type="STRING" id="240176.A8NTJ9"/>
<dbReference type="KEGG" id="cci:CC1G_06333"/>
<sequence>MPTATSTITTTVYTHKAPHKTSLKTVLPIPMPTNNSPTTTTLRSLYNRAARAFLHKNIGLTHTLIDSAFQLLKAPTLTHDALDEHRRKWDILRITLETTIYADPPSRDSIPEHLRSILTESPQILMSNIYGRSLALFTPVNGTTEAATPDAAYLPSAVLITLLYSTLKLDCPDVGRMMAEQWMSRRESPLLLNASEASAGSEEGGYEKVVEIYVLHILPKLEQWQYAKEFLQFEGELHEPQRELFKSQLNALHAETLAARIPRSSPTSESPSPTPRTHSPAPSASSTSSLSTTSTHTVVPSTPRGSKSSSAPQAMTALATSSSSSKASSDGTATPTPRGRHVALPNGNVHTRSETRRTNSSAASSSSVSSTGPRTILQTSSTPTSPPTILSLVKASLAPHLTTSKVTTFIILFVLFPVISWIWRIRYRRRRAAIAAALAPSNVDLVRRRLQVAGASDASLVTRLWKGSLRAVVDTVKMAGSGLV</sequence>
<dbReference type="VEuPathDB" id="FungiDB:CC1G_06333"/>
<gene>
    <name evidence="3" type="ORF">CC1G_06333</name>
</gene>
<dbReference type="HOGENOM" id="CLU_035515_0_0_1"/>
<evidence type="ECO:0000256" key="1">
    <source>
        <dbReference type="SAM" id="MobiDB-lite"/>
    </source>
</evidence>
<dbReference type="OMA" id="GMIEDWL"/>